<dbReference type="InterPro" id="IPR001509">
    <property type="entry name" value="Epimerase_deHydtase"/>
</dbReference>
<dbReference type="SUPFAM" id="SSF51735">
    <property type="entry name" value="NAD(P)-binding Rossmann-fold domains"/>
    <property type="match status" value="1"/>
</dbReference>
<organism evidence="2 3">
    <name type="scientific">Paracoccus methylovorus</name>
    <dbReference type="NCBI Taxonomy" id="2812658"/>
    <lineage>
        <taxon>Bacteria</taxon>
        <taxon>Pseudomonadati</taxon>
        <taxon>Pseudomonadota</taxon>
        <taxon>Alphaproteobacteria</taxon>
        <taxon>Rhodobacterales</taxon>
        <taxon>Paracoccaceae</taxon>
        <taxon>Paracoccus</taxon>
    </lineage>
</organism>
<evidence type="ECO:0000313" key="2">
    <source>
        <dbReference type="EMBL" id="QRZ13652.1"/>
    </source>
</evidence>
<name>A0ABX7JHE7_9RHOB</name>
<accession>A0ABX7JHE7</accession>
<dbReference type="RefSeq" id="WP_205294636.1">
    <property type="nucleotide sequence ID" value="NZ_CP070368.1"/>
</dbReference>
<proteinExistence type="predicted"/>
<dbReference type="InterPro" id="IPR036291">
    <property type="entry name" value="NAD(P)-bd_dom_sf"/>
</dbReference>
<dbReference type="Proteomes" id="UP000663629">
    <property type="component" value="Chromosome 1"/>
</dbReference>
<gene>
    <name evidence="2" type="ORF">JWJ88_03015</name>
</gene>
<dbReference type="InterPro" id="IPR050177">
    <property type="entry name" value="Lipid_A_modif_metabolic_enz"/>
</dbReference>
<dbReference type="PANTHER" id="PTHR43245:SF24">
    <property type="entry name" value="DEHYDROGENASE"/>
    <property type="match status" value="1"/>
</dbReference>
<feature type="domain" description="NAD-dependent epimerase/dehydratase" evidence="1">
    <location>
        <begin position="4"/>
        <end position="217"/>
    </location>
</feature>
<protein>
    <submittedName>
        <fullName evidence="2">NAD(P)-dependent oxidoreductase</fullName>
    </submittedName>
</protein>
<dbReference type="PANTHER" id="PTHR43245">
    <property type="entry name" value="BIFUNCTIONAL POLYMYXIN RESISTANCE PROTEIN ARNA"/>
    <property type="match status" value="1"/>
</dbReference>
<evidence type="ECO:0000313" key="3">
    <source>
        <dbReference type="Proteomes" id="UP000663629"/>
    </source>
</evidence>
<evidence type="ECO:0000259" key="1">
    <source>
        <dbReference type="Pfam" id="PF01370"/>
    </source>
</evidence>
<reference evidence="2 3" key="1">
    <citation type="submission" date="2021-02" db="EMBL/GenBank/DDBJ databases">
        <title>Paracoccus methylovroum sp.nov., a new methanol and methylamine utilizing methylotrophic denitrifer.</title>
        <authorList>
            <person name="Timsy T."/>
            <person name="Behrendt U."/>
            <person name="Ulrich A."/>
            <person name="Spanner T."/>
            <person name="Foesel B.U."/>
            <person name="Horn M.A."/>
            <person name="Kolb S."/>
        </authorList>
    </citation>
    <scope>NUCLEOTIDE SEQUENCE [LARGE SCALE GENOMIC DNA]</scope>
    <source>
        <strain evidence="2 3">H4-D09</strain>
    </source>
</reference>
<sequence>MRRALVTGASGCLGRALVEELQEQGWQVRTTARSQVDLPDFRAVDLVCDDLRPLVAGMDTVFHCAALSSAWGTRAAFHAANVLATRRLLDAAEQVGVERLVFASSPSIYADGTDRLDLPEHAPLPARPLSLYAESKRKAEAMVLGHNGGMNCTAIRPRAIYGRHDRALLPRLIGAMRQGRVPMIRGGRALIDLTHRHDAARAMILAASGPRGGVWNITSGQRFRFCDLVDLIARESGLRFRRLHLPYGLARGLAVVSESMARLRGGAEPRLTRQAVASLGTSLTLDISAARRELGYCPAVRFEEGVAECFA</sequence>
<dbReference type="EMBL" id="CP070368">
    <property type="protein sequence ID" value="QRZ13652.1"/>
    <property type="molecule type" value="Genomic_DNA"/>
</dbReference>
<dbReference type="Pfam" id="PF01370">
    <property type="entry name" value="Epimerase"/>
    <property type="match status" value="1"/>
</dbReference>
<dbReference type="Gene3D" id="3.40.50.720">
    <property type="entry name" value="NAD(P)-binding Rossmann-like Domain"/>
    <property type="match status" value="1"/>
</dbReference>
<keyword evidence="3" id="KW-1185">Reference proteome</keyword>